<feature type="domain" description="EH" evidence="3">
    <location>
        <begin position="180"/>
        <end position="271"/>
    </location>
</feature>
<dbReference type="Gene3D" id="1.10.238.10">
    <property type="entry name" value="EF-hand"/>
    <property type="match status" value="1"/>
</dbReference>
<feature type="coiled-coil region" evidence="1">
    <location>
        <begin position="1473"/>
        <end position="1507"/>
    </location>
</feature>
<feature type="domain" description="EF-hand" evidence="4">
    <location>
        <begin position="179"/>
        <end position="214"/>
    </location>
</feature>
<dbReference type="InterPro" id="IPR011992">
    <property type="entry name" value="EF-hand-dom_pair"/>
</dbReference>
<feature type="compositionally biased region" description="Low complexity" evidence="2">
    <location>
        <begin position="1065"/>
        <end position="1080"/>
    </location>
</feature>
<feature type="region of interest" description="Disordered" evidence="2">
    <location>
        <begin position="1049"/>
        <end position="1107"/>
    </location>
</feature>
<dbReference type="Gene3D" id="1.25.10.10">
    <property type="entry name" value="Leucine-rich Repeat Variant"/>
    <property type="match status" value="2"/>
</dbReference>
<feature type="region of interest" description="Disordered" evidence="2">
    <location>
        <begin position="765"/>
        <end position="803"/>
    </location>
</feature>
<dbReference type="SUPFAM" id="SSF48371">
    <property type="entry name" value="ARM repeat"/>
    <property type="match status" value="2"/>
</dbReference>
<evidence type="ECO:0000256" key="1">
    <source>
        <dbReference type="SAM" id="Coils"/>
    </source>
</evidence>
<dbReference type="GO" id="GO:0005886">
    <property type="term" value="C:plasma membrane"/>
    <property type="evidence" value="ECO:0007669"/>
    <property type="project" value="TreeGrafter"/>
</dbReference>
<dbReference type="PANTHER" id="PTHR11216">
    <property type="entry name" value="EH DOMAIN"/>
    <property type="match status" value="1"/>
</dbReference>
<feature type="region of interest" description="Disordered" evidence="2">
    <location>
        <begin position="626"/>
        <end position="689"/>
    </location>
</feature>
<dbReference type="GO" id="GO:0006351">
    <property type="term" value="P:DNA-templated transcription"/>
    <property type="evidence" value="ECO:0007669"/>
    <property type="project" value="InterPro"/>
</dbReference>
<feature type="region of interest" description="Disordered" evidence="2">
    <location>
        <begin position="736"/>
        <end position="755"/>
    </location>
</feature>
<evidence type="ECO:0008006" key="8">
    <source>
        <dbReference type="Google" id="ProtNLM"/>
    </source>
</evidence>
<feature type="region of interest" description="Disordered" evidence="2">
    <location>
        <begin position="957"/>
        <end position="984"/>
    </location>
</feature>
<dbReference type="Pfam" id="PF12763">
    <property type="entry name" value="EH"/>
    <property type="match status" value="1"/>
</dbReference>
<dbReference type="InterPro" id="IPR003618">
    <property type="entry name" value="TFIIS_cen_dom"/>
</dbReference>
<dbReference type="GO" id="GO:0005737">
    <property type="term" value="C:cytoplasm"/>
    <property type="evidence" value="ECO:0007669"/>
    <property type="project" value="TreeGrafter"/>
</dbReference>
<dbReference type="Proteomes" id="UP000243217">
    <property type="component" value="Unassembled WGS sequence"/>
</dbReference>
<keyword evidence="7" id="KW-1185">Reference proteome</keyword>
<dbReference type="Gene3D" id="1.10.472.30">
    <property type="entry name" value="Transcription elongation factor S-II, central domain"/>
    <property type="match status" value="1"/>
</dbReference>
<organism evidence="6 7">
    <name type="scientific">Thraustotheca clavata</name>
    <dbReference type="NCBI Taxonomy" id="74557"/>
    <lineage>
        <taxon>Eukaryota</taxon>
        <taxon>Sar</taxon>
        <taxon>Stramenopiles</taxon>
        <taxon>Oomycota</taxon>
        <taxon>Saprolegniomycetes</taxon>
        <taxon>Saprolegniales</taxon>
        <taxon>Achlyaceae</taxon>
        <taxon>Thraustotheca</taxon>
    </lineage>
</organism>
<dbReference type="InterPro" id="IPR036575">
    <property type="entry name" value="TFIIS_cen_dom_sf"/>
</dbReference>
<dbReference type="InterPro" id="IPR011989">
    <property type="entry name" value="ARM-like"/>
</dbReference>
<dbReference type="SMART" id="SM00027">
    <property type="entry name" value="EH"/>
    <property type="match status" value="1"/>
</dbReference>
<dbReference type="EMBL" id="JNBS01001907">
    <property type="protein sequence ID" value="OQR97481.1"/>
    <property type="molecule type" value="Genomic_DNA"/>
</dbReference>
<protein>
    <recommendedName>
        <fullName evidence="8">EH domain-containing protein</fullName>
    </recommendedName>
</protein>
<feature type="domain" description="TFIIS central" evidence="5">
    <location>
        <begin position="19"/>
        <end position="136"/>
    </location>
</feature>
<dbReference type="GO" id="GO:0005509">
    <property type="term" value="F:calcium ion binding"/>
    <property type="evidence" value="ECO:0007669"/>
    <property type="project" value="InterPro"/>
</dbReference>
<dbReference type="GO" id="GO:0016197">
    <property type="term" value="P:endosomal transport"/>
    <property type="evidence" value="ECO:0007669"/>
    <property type="project" value="TreeGrafter"/>
</dbReference>
<gene>
    <name evidence="6" type="ORF">THRCLA_06934</name>
</gene>
<feature type="compositionally biased region" description="Polar residues" evidence="2">
    <location>
        <begin position="1091"/>
        <end position="1102"/>
    </location>
</feature>
<dbReference type="SMART" id="SM00510">
    <property type="entry name" value="TFS2M"/>
    <property type="match status" value="1"/>
</dbReference>
<dbReference type="PROSITE" id="PS50222">
    <property type="entry name" value="EF_HAND_2"/>
    <property type="match status" value="1"/>
</dbReference>
<dbReference type="CDD" id="cd00052">
    <property type="entry name" value="EH"/>
    <property type="match status" value="1"/>
</dbReference>
<dbReference type="InterPro" id="IPR000261">
    <property type="entry name" value="EH_dom"/>
</dbReference>
<feature type="compositionally biased region" description="Polar residues" evidence="2">
    <location>
        <begin position="678"/>
        <end position="689"/>
    </location>
</feature>
<accession>A0A1V9ZHV3</accession>
<dbReference type="SUPFAM" id="SSF47473">
    <property type="entry name" value="EF-hand"/>
    <property type="match status" value="1"/>
</dbReference>
<dbReference type="Pfam" id="PF07500">
    <property type="entry name" value="TFIIS_M"/>
    <property type="match status" value="1"/>
</dbReference>
<dbReference type="SUPFAM" id="SSF46942">
    <property type="entry name" value="Elongation factor TFIIS domain 2"/>
    <property type="match status" value="1"/>
</dbReference>
<evidence type="ECO:0000313" key="6">
    <source>
        <dbReference type="EMBL" id="OQR97481.1"/>
    </source>
</evidence>
<dbReference type="InterPro" id="IPR002048">
    <property type="entry name" value="EF_hand_dom"/>
</dbReference>
<evidence type="ECO:0000313" key="7">
    <source>
        <dbReference type="Proteomes" id="UP000243217"/>
    </source>
</evidence>
<feature type="region of interest" description="Disordered" evidence="2">
    <location>
        <begin position="545"/>
        <end position="573"/>
    </location>
</feature>
<dbReference type="PROSITE" id="PS50031">
    <property type="entry name" value="EH"/>
    <property type="match status" value="1"/>
</dbReference>
<dbReference type="PROSITE" id="PS51321">
    <property type="entry name" value="TFIIS_CENTRAL"/>
    <property type="match status" value="1"/>
</dbReference>
<dbReference type="GO" id="GO:0006897">
    <property type="term" value="P:endocytosis"/>
    <property type="evidence" value="ECO:0007669"/>
    <property type="project" value="TreeGrafter"/>
</dbReference>
<evidence type="ECO:0000259" key="5">
    <source>
        <dbReference type="PROSITE" id="PS51321"/>
    </source>
</evidence>
<evidence type="ECO:0000259" key="4">
    <source>
        <dbReference type="PROSITE" id="PS50222"/>
    </source>
</evidence>
<feature type="region of interest" description="Disordered" evidence="2">
    <location>
        <begin position="821"/>
        <end position="844"/>
    </location>
</feature>
<proteinExistence type="predicted"/>
<dbReference type="SMART" id="SM00185">
    <property type="entry name" value="ARM"/>
    <property type="match status" value="4"/>
</dbReference>
<keyword evidence="1" id="KW-0175">Coiled coil</keyword>
<dbReference type="InterPro" id="IPR000225">
    <property type="entry name" value="Armadillo"/>
</dbReference>
<dbReference type="InterPro" id="IPR016024">
    <property type="entry name" value="ARM-type_fold"/>
</dbReference>
<comment type="caution">
    <text evidence="6">The sequence shown here is derived from an EMBL/GenBank/DDBJ whole genome shotgun (WGS) entry which is preliminary data.</text>
</comment>
<evidence type="ECO:0000259" key="3">
    <source>
        <dbReference type="PROSITE" id="PS50031"/>
    </source>
</evidence>
<sequence>MVSVGRVCRAWSIAASEVAREKYRQGFEKLFCEYIGEHHAILLARSLESELHALHGYLHGCFLPKAYKETARRLKFNLRDPKNGVLRTRLFDGQLSLSTLVRMKASDMANPELVKQRKEWIRKRTLEVIRNTRELQGFCYSSTLFNCPSCGSNETQHGTSRRKASADRASICMWVKSPQEEALYARIFAMADVDKNGQVQGKTAVDLFTKSGLSPAVLKQVWSLASAKMLPYLDRDEFDVALGLIALAQKGDSVDLATLASAGRAGRLPLPVFEIKELQTATSTLGNNQFNAVTSVKQLSAASTMDEMLQTQVVVQNQLHSSLAGIPPVQLPAIATLLQPLQALGYHFPDTANTLSEASLDDLEVVLLRYIEEVKKDLRTASGSMPAPTVSVATLIQTLSNLKQQSLRLLEQKEEAIARHGHSRPDLHVDVNFSQDNSSFDAPLTNWNAFEASAAPTTSSFEATVGPSEADPFGFDAAFMGSTGGSHMPANPTEVSIPSTSPIEKPMFDAFESANSSTFSAFDAMNDMDWGFASNNQLQGDDAWNKPPKEAVRSSSVHSGFGTAPKQDLGPKKVSAKSLTTEAVPEAPVKAENAFAAFDDKNFGAFPATGNSGGDFRDFTAEFGETRSQDKPENDSFGDFATAGPSSNSTFGSPGATFEAFPSNGSNFELFQQKDGNDNSTFDAFPQSDFTFSQTSDGSGFGALSEPNTSFDTGFDAFSAAEPQTTEAFASDSAFGTFDMPSAQDQTSSGFDAFGFSEQPEFSTGFNSAVNATPSLETSDFPGSQVDTNEGNELNSPRYSSIPQTDNFVATGFDAFPSPVAKSPAFDMTPPEEKKDGDSESAIVSPPTAEFASFEFSQESKTSSIAPSPLEEAFSFSTFNVSPPADLEPLGSTTNFNSVEFGAFDSAPFPPAYAMPTSANFSDQFMEFGAFASTTSQDRLSFTDAFANIPSTNDPSLMASESASEFSTDEFNSSSAQASSTEFKQTNNVTSTMFEAIDSSFANSPEVAVYESTTIASTVEFAPSHEPATDAFADTQDVNLSLNTTIDAESNVSAIDSMFTPPTPQEETPPNENTPQQPTQDSLIDSIEPPNESTSDFKPTTLQDEERDGSFVMVPSPLASNEVVTANEACGCFCLPTEDTFNNASLPSEVTTQEAEYGDFPSHSGSKQNIDATFVSPQTATVSEQLDADFGVFSIVSSITQEATSDTLQSPQTTTFEAPNQAEFNDFSSIPTTTTNEIEQPIQTTLTEQVEVDFGAFNLVHTTTEDVMAQTTVSTKVSHLDFGDFSTDDQTPAPVGVSFEEFTSKPTTGEKHHTTVGFGDIGSSTTKTTNAFGDFATAAAAPSSDDIFGDFVFPQDSRAKSDPGIAFDAFPNANFASVPANPSDEVFADFADFTSATTASNWASFSPHVNQVAYSDVPTPHEVALSKEILVLEKDREDIETRFNEKIVYLETKLHKAALREKELLLQLQSSHLDRVEEQHEAILAEREAWKDKMEAMQAQVQKQKQEKHAQEVWYQRFSEHATSIGTAEADIVLSRFGQMIALLPAYESLDVVRAGSLAFLANILRETTNDTVVGPVLIALTHISLFKDTDLRYEIAAAGVISPLVHITESNKNSAVLAEAARLLASLGLSALNKTSMASKPTVKALTKLIILYETLPTTSNVLAYALSALVNLAHGSDVLRTQIVNAEIIPCVSRLLGDTKDVHVKVQAAKLLCNIGYTGISNQTTIFMAQGDAELITCLRLKNELEEDSLMHVSLQENAALGVSNLASTSATQISIGYSDVITSCLQLLVDSKHPSLLEACALVLASLSYQCKVNKVRIASQNGIHVCLYLLNEPRRFGSNCHVMSASCYAIASLVLTEANLRIFDELEGHRVIVPLCMSTNDVNLMEASAMAIAALIPTPAFKFKQLSCGKDIPAETIGALPALERAAFTLFKQQNQPVPSWLANALSIMQSTLKQLKAQMTIETMEIDPTNPKSDESESLLPEMFPRSYVAKQ</sequence>
<reference evidence="6 7" key="1">
    <citation type="journal article" date="2014" name="Genome Biol. Evol.">
        <title>The secreted proteins of Achlya hypogyna and Thraustotheca clavata identify the ancestral oomycete secretome and reveal gene acquisitions by horizontal gene transfer.</title>
        <authorList>
            <person name="Misner I."/>
            <person name="Blouin N."/>
            <person name="Leonard G."/>
            <person name="Richards T.A."/>
            <person name="Lane C.E."/>
        </authorList>
    </citation>
    <scope>NUCLEOTIDE SEQUENCE [LARGE SCALE GENOMIC DNA]</scope>
    <source>
        <strain evidence="6 7">ATCC 34112</strain>
    </source>
</reference>
<dbReference type="OrthoDB" id="7537227at2759"/>
<evidence type="ECO:0000256" key="2">
    <source>
        <dbReference type="SAM" id="MobiDB-lite"/>
    </source>
</evidence>
<name>A0A1V9ZHV3_9STRA</name>
<dbReference type="STRING" id="74557.A0A1V9ZHV3"/>
<feature type="region of interest" description="Disordered" evidence="2">
    <location>
        <begin position="1971"/>
        <end position="1997"/>
    </location>
</feature>